<feature type="signal peptide" evidence="11">
    <location>
        <begin position="1"/>
        <end position="29"/>
    </location>
</feature>
<dbReference type="KEGG" id="tmn:UCRPA7_6490"/>
<dbReference type="RefSeq" id="XP_007917219.1">
    <property type="nucleotide sequence ID" value="XM_007919028.1"/>
</dbReference>
<comment type="cofactor">
    <cofactor evidence="1 7">
        <name>Ca(2+)</name>
        <dbReference type="ChEBI" id="CHEBI:29108"/>
    </cofactor>
</comment>
<evidence type="ECO:0000256" key="2">
    <source>
        <dbReference type="ARBA" id="ARBA00004922"/>
    </source>
</evidence>
<evidence type="ECO:0000256" key="3">
    <source>
        <dbReference type="ARBA" id="ARBA00007658"/>
    </source>
</evidence>
<feature type="compositionally biased region" description="Low complexity" evidence="10">
    <location>
        <begin position="513"/>
        <end position="528"/>
    </location>
</feature>
<dbReference type="SUPFAM" id="SSF48225">
    <property type="entry name" value="Seven-hairpin glycosidases"/>
    <property type="match status" value="1"/>
</dbReference>
<feature type="region of interest" description="Disordered" evidence="10">
    <location>
        <begin position="486"/>
        <end position="544"/>
    </location>
</feature>
<gene>
    <name evidence="12" type="ORF">UCRPA7_6490</name>
</gene>
<dbReference type="eggNOG" id="KOG2204">
    <property type="taxonomic scope" value="Eukaryota"/>
</dbReference>
<feature type="chain" id="PRO_5004452003" description="alpha-1,2-Mannosidase" evidence="11">
    <location>
        <begin position="30"/>
        <end position="1024"/>
    </location>
</feature>
<evidence type="ECO:0000256" key="6">
    <source>
        <dbReference type="PIRSR" id="PIRSR601382-1"/>
    </source>
</evidence>
<feature type="compositionally biased region" description="Basic and acidic residues" evidence="10">
    <location>
        <begin position="51"/>
        <end position="67"/>
    </location>
</feature>
<dbReference type="PANTHER" id="PTHR11742">
    <property type="entry name" value="MANNOSYL-OLIGOSACCHARIDE ALPHA-1,2-MANNOSIDASE-RELATED"/>
    <property type="match status" value="1"/>
</dbReference>
<dbReference type="GO" id="GO:0005975">
    <property type="term" value="P:carbohydrate metabolic process"/>
    <property type="evidence" value="ECO:0007669"/>
    <property type="project" value="InterPro"/>
</dbReference>
<keyword evidence="11" id="KW-0732">Signal</keyword>
<comment type="similarity">
    <text evidence="3 9">Belongs to the glycosyl hydrolase 47 family.</text>
</comment>
<feature type="compositionally biased region" description="Basic and acidic residues" evidence="10">
    <location>
        <begin position="772"/>
        <end position="783"/>
    </location>
</feature>
<feature type="active site" description="Proton donor" evidence="6">
    <location>
        <position position="695"/>
    </location>
</feature>
<accession>R8BFD1</accession>
<dbReference type="GO" id="GO:0036503">
    <property type="term" value="P:ERAD pathway"/>
    <property type="evidence" value="ECO:0007669"/>
    <property type="project" value="UniProtKB-ARBA"/>
</dbReference>
<dbReference type="GeneID" id="19327152"/>
<dbReference type="UniPathway" id="UPA00378"/>
<evidence type="ECO:0000313" key="13">
    <source>
        <dbReference type="Proteomes" id="UP000014074"/>
    </source>
</evidence>
<dbReference type="AlphaFoldDB" id="R8BFD1"/>
<feature type="disulfide bond" evidence="8">
    <location>
        <begin position="652"/>
        <end position="681"/>
    </location>
</feature>
<dbReference type="EMBL" id="KB933244">
    <property type="protein sequence ID" value="EON98016.1"/>
    <property type="molecule type" value="Genomic_DNA"/>
</dbReference>
<protein>
    <recommendedName>
        <fullName evidence="9">alpha-1,2-Mannosidase</fullName>
        <ecNumber evidence="9">3.2.1.-</ecNumber>
    </recommendedName>
</protein>
<dbReference type="GO" id="GO:0004571">
    <property type="term" value="F:mannosyl-oligosaccharide 1,2-alpha-mannosidase activity"/>
    <property type="evidence" value="ECO:0007669"/>
    <property type="project" value="InterPro"/>
</dbReference>
<keyword evidence="7" id="KW-0479">Metal-binding</keyword>
<evidence type="ECO:0000256" key="7">
    <source>
        <dbReference type="PIRSR" id="PIRSR601382-2"/>
    </source>
</evidence>
<dbReference type="GO" id="GO:0016020">
    <property type="term" value="C:membrane"/>
    <property type="evidence" value="ECO:0007669"/>
    <property type="project" value="InterPro"/>
</dbReference>
<dbReference type="Pfam" id="PF01532">
    <property type="entry name" value="Glyco_hydro_47"/>
    <property type="match status" value="1"/>
</dbReference>
<dbReference type="OrthoDB" id="8118055at2759"/>
<keyword evidence="5 8" id="KW-1015">Disulfide bond</keyword>
<dbReference type="Proteomes" id="UP000014074">
    <property type="component" value="Unassembled WGS sequence"/>
</dbReference>
<dbReference type="InterPro" id="IPR001382">
    <property type="entry name" value="Glyco_hydro_47"/>
</dbReference>
<feature type="region of interest" description="Disordered" evidence="10">
    <location>
        <begin position="757"/>
        <end position="783"/>
    </location>
</feature>
<evidence type="ECO:0000256" key="5">
    <source>
        <dbReference type="ARBA" id="ARBA00023157"/>
    </source>
</evidence>
<keyword evidence="7" id="KW-0106">Calcium</keyword>
<comment type="pathway">
    <text evidence="2">Protein modification; protein glycosylation.</text>
</comment>
<feature type="region of interest" description="Disordered" evidence="10">
    <location>
        <begin position="798"/>
        <end position="831"/>
    </location>
</feature>
<organism evidence="12 13">
    <name type="scientific">Phaeoacremonium minimum (strain UCR-PA7)</name>
    <name type="common">Esca disease fungus</name>
    <name type="synonym">Togninia minima</name>
    <dbReference type="NCBI Taxonomy" id="1286976"/>
    <lineage>
        <taxon>Eukaryota</taxon>
        <taxon>Fungi</taxon>
        <taxon>Dikarya</taxon>
        <taxon>Ascomycota</taxon>
        <taxon>Pezizomycotina</taxon>
        <taxon>Sordariomycetes</taxon>
        <taxon>Sordariomycetidae</taxon>
        <taxon>Togniniales</taxon>
        <taxon>Togniniaceae</taxon>
        <taxon>Phaeoacremonium</taxon>
    </lineage>
</organism>
<dbReference type="GO" id="GO:0005783">
    <property type="term" value="C:endoplasmic reticulum"/>
    <property type="evidence" value="ECO:0007669"/>
    <property type="project" value="TreeGrafter"/>
</dbReference>
<evidence type="ECO:0000256" key="1">
    <source>
        <dbReference type="ARBA" id="ARBA00001913"/>
    </source>
</evidence>
<feature type="active site" description="Proton donor" evidence="6">
    <location>
        <position position="308"/>
    </location>
</feature>
<keyword evidence="13" id="KW-1185">Reference proteome</keyword>
<dbReference type="GO" id="GO:0005509">
    <property type="term" value="F:calcium ion binding"/>
    <property type="evidence" value="ECO:0007669"/>
    <property type="project" value="InterPro"/>
</dbReference>
<evidence type="ECO:0000313" key="12">
    <source>
        <dbReference type="EMBL" id="EON98016.1"/>
    </source>
</evidence>
<evidence type="ECO:0000256" key="11">
    <source>
        <dbReference type="SAM" id="SignalP"/>
    </source>
</evidence>
<dbReference type="InterPro" id="IPR036026">
    <property type="entry name" value="Seven-hairpin_glycosidases"/>
</dbReference>
<dbReference type="Gene3D" id="1.50.10.10">
    <property type="match status" value="3"/>
</dbReference>
<sequence length="1024" mass="114736">MLRFRRYRLFVICSVVILFLLYRVSQNSAWDAPALYGPQPQSQPKPNPDYQRVEKPEKVDKPEKPAPEPEAVEEDAAPPAPPIPKPVKEQTVKIPDLKTSLEVKGSFGLPTPTKKPAAGAVETSEAELTTPVIIDIPDRVPGKVDDIYGSKDDEELHIQKPPGAYQGQSIAAETTIHWKKVPEHFPVAEESIIPLPTGKPKPIPSVQYKFAEESSVAKEKRETRLAQVKAAMKRAWSGYWTYAKGHDELMPITKIARDPFCGWAATLVDSLDTLWIMEMKEEFEAAYVALSDIDFTTTPFRQDIPVFETIIRYLGGLIAAYDVTGGKEGKHPNLLKKAEELAEILMGVFDTPNRMPILYYNWKPAYASQPQRASTSVSVAELGSMSMEFTRLAQLTGENKYYDAIARITDAFYEWQNRPDGTTLPGLFPQQIDASGCNRTAPAFDPLAISSDAVRENAAEALTTEPQGYTPAGQIADADLEFQVKEGEDGGPAKGEFKKIGKRADESDLGAPVETKSTSTAASSVETVPEAPRPGSFRGDGLTPKGANGLPAGWDCVPQNLTSGGYGYDQYSMGGSQDSAYEYFPKQHLLLGGLEPKYRSMHEKTVDAVKKHLLYQPMTKDDRDILFSGKVYGRGNSDADLSMDFEVTHLTCFLGGMFGLGGKIFDRPEDVEIGKKLADGCVWAYEMMPTGIMPETSMVAPCPRVGKCHWNETRYYELLDPSYQWRLQQMEQWEDNMEDWKIEKERALVLEEERQRALEEQSRRPHNLTAAERLEKDTEEPSLRDIEIMASDLTEAAKANKAKSSAPVGKRDVDDGATNPASDSVFEKERKKVELPEPDIKGDWNAIDEKVKKLEEELDMNAGPDRGSYGGQNGQVPISEEPIYIPPEPIKPLSHEEYVKGRIERDNIPPGFVSLNDPRYILRPEAIESVWYMYRITGDPEWQEKGWRMFTSIIKWTETDVGHSAIANVAKIPEERDNNMVDNMESFWLAETLKYFYLLYTTPDVISLDDWVLNTEAHPFKRPT</sequence>
<feature type="active site" evidence="6">
    <location>
        <position position="578"/>
    </location>
</feature>
<evidence type="ECO:0000256" key="8">
    <source>
        <dbReference type="PIRSR" id="PIRSR601382-3"/>
    </source>
</evidence>
<evidence type="ECO:0000256" key="10">
    <source>
        <dbReference type="SAM" id="MobiDB-lite"/>
    </source>
</evidence>
<dbReference type="EC" id="3.2.1.-" evidence="9"/>
<evidence type="ECO:0000256" key="4">
    <source>
        <dbReference type="ARBA" id="ARBA00022801"/>
    </source>
</evidence>
<dbReference type="PRINTS" id="PR00747">
    <property type="entry name" value="GLYHDRLASE47"/>
</dbReference>
<reference evidence="13" key="1">
    <citation type="journal article" date="2013" name="Genome Announc.">
        <title>Draft genome sequence of the ascomycete Phaeoacremonium aleophilum strain UCR-PA7, a causal agent of the esca disease complex in grapevines.</title>
        <authorList>
            <person name="Blanco-Ulate B."/>
            <person name="Rolshausen P."/>
            <person name="Cantu D."/>
        </authorList>
    </citation>
    <scope>NUCLEOTIDE SEQUENCE [LARGE SCALE GENOMIC DNA]</scope>
    <source>
        <strain evidence="13">UCR-PA7</strain>
    </source>
</reference>
<feature type="binding site" evidence="7">
    <location>
        <position position="1015"/>
    </location>
    <ligand>
        <name>Ca(2+)</name>
        <dbReference type="ChEBI" id="CHEBI:29108"/>
    </ligand>
</feature>
<feature type="compositionally biased region" description="Basic and acidic residues" evidence="10">
    <location>
        <begin position="86"/>
        <end position="101"/>
    </location>
</feature>
<name>R8BFD1_PHAM7</name>
<feature type="region of interest" description="Disordered" evidence="10">
    <location>
        <begin position="35"/>
        <end position="123"/>
    </location>
</feature>
<proteinExistence type="inferred from homology"/>
<evidence type="ECO:0000256" key="9">
    <source>
        <dbReference type="RuleBase" id="RU361193"/>
    </source>
</evidence>
<keyword evidence="9" id="KW-0326">Glycosidase</keyword>
<feature type="active site" evidence="6">
    <location>
        <position position="925"/>
    </location>
</feature>
<dbReference type="InterPro" id="IPR012341">
    <property type="entry name" value="6hp_glycosidase-like_sf"/>
</dbReference>
<dbReference type="PANTHER" id="PTHR11742:SF103">
    <property type="entry name" value="ENDOPLASMIC RETICULUM MANNOSIDASE MNL2-RELATED"/>
    <property type="match status" value="1"/>
</dbReference>
<dbReference type="InterPro" id="IPR050749">
    <property type="entry name" value="Glycosyl_Hydrolase_47"/>
</dbReference>
<dbReference type="HOGENOM" id="CLU_003818_1_0_1"/>
<feature type="compositionally biased region" description="Basic and acidic residues" evidence="10">
    <location>
        <begin position="495"/>
        <end position="506"/>
    </location>
</feature>
<keyword evidence="4 9" id="KW-0378">Hydrolase</keyword>